<sequence>MPETFDTGGPMTSIPQSTAQKRCYLLELPGELRNRIYDFTIEEPIIYFSRRLRTCSAEELECLGITEQKPLYRSLTQSCRQLRKEYLPLYAARLELHVCHVDLDDFMDAGCPFLSRDNGGKTFGHVFVDCRSTGRYDQYGNCVLTEPNVDISSFLMYCSHNSDLRVQGGFNDCECYRPDWSGLKKVFDDLFNVARRPWLAKWLKEAVFAVRLEYIDGLSFEMNLGQMRPWMEDIEFGEVHSDEKPEYEAWKCDTGVDLEGFDGRISFGY</sequence>
<dbReference type="OrthoDB" id="4133832at2759"/>
<dbReference type="EMBL" id="JAGMVJ010000002">
    <property type="protein sequence ID" value="KAH7093702.1"/>
    <property type="molecule type" value="Genomic_DNA"/>
</dbReference>
<dbReference type="Proteomes" id="UP000813461">
    <property type="component" value="Unassembled WGS sequence"/>
</dbReference>
<protein>
    <recommendedName>
        <fullName evidence="3">F-box domain-containing protein</fullName>
    </recommendedName>
</protein>
<evidence type="ECO:0000313" key="2">
    <source>
        <dbReference type="Proteomes" id="UP000813461"/>
    </source>
</evidence>
<accession>A0A8K0RFL7</accession>
<comment type="caution">
    <text evidence="1">The sequence shown here is derived from an EMBL/GenBank/DDBJ whole genome shotgun (WGS) entry which is preliminary data.</text>
</comment>
<reference evidence="1" key="1">
    <citation type="journal article" date="2021" name="Nat. Commun.">
        <title>Genetic determinants of endophytism in the Arabidopsis root mycobiome.</title>
        <authorList>
            <person name="Mesny F."/>
            <person name="Miyauchi S."/>
            <person name="Thiergart T."/>
            <person name="Pickel B."/>
            <person name="Atanasova L."/>
            <person name="Karlsson M."/>
            <person name="Huettel B."/>
            <person name="Barry K.W."/>
            <person name="Haridas S."/>
            <person name="Chen C."/>
            <person name="Bauer D."/>
            <person name="Andreopoulos W."/>
            <person name="Pangilinan J."/>
            <person name="LaButti K."/>
            <person name="Riley R."/>
            <person name="Lipzen A."/>
            <person name="Clum A."/>
            <person name="Drula E."/>
            <person name="Henrissat B."/>
            <person name="Kohler A."/>
            <person name="Grigoriev I.V."/>
            <person name="Martin F.M."/>
            <person name="Hacquard S."/>
        </authorList>
    </citation>
    <scope>NUCLEOTIDE SEQUENCE</scope>
    <source>
        <strain evidence="1">MPI-SDFR-AT-0120</strain>
    </source>
</reference>
<proteinExistence type="predicted"/>
<dbReference type="AlphaFoldDB" id="A0A8K0RFL7"/>
<evidence type="ECO:0008006" key="3">
    <source>
        <dbReference type="Google" id="ProtNLM"/>
    </source>
</evidence>
<gene>
    <name evidence="1" type="ORF">FB567DRAFT_624915</name>
</gene>
<organism evidence="1 2">
    <name type="scientific">Paraphoma chrysanthemicola</name>
    <dbReference type="NCBI Taxonomy" id="798071"/>
    <lineage>
        <taxon>Eukaryota</taxon>
        <taxon>Fungi</taxon>
        <taxon>Dikarya</taxon>
        <taxon>Ascomycota</taxon>
        <taxon>Pezizomycotina</taxon>
        <taxon>Dothideomycetes</taxon>
        <taxon>Pleosporomycetidae</taxon>
        <taxon>Pleosporales</taxon>
        <taxon>Pleosporineae</taxon>
        <taxon>Phaeosphaeriaceae</taxon>
        <taxon>Paraphoma</taxon>
    </lineage>
</organism>
<keyword evidence="2" id="KW-1185">Reference proteome</keyword>
<evidence type="ECO:0000313" key="1">
    <source>
        <dbReference type="EMBL" id="KAH7093702.1"/>
    </source>
</evidence>
<name>A0A8K0RFL7_9PLEO</name>